<dbReference type="PANTHER" id="PTHR34129:SF1">
    <property type="entry name" value="DUF952 DOMAIN-CONTAINING PROTEIN"/>
    <property type="match status" value="1"/>
</dbReference>
<organism evidence="1 2">
    <name type="scientific">Tetradesmus obliquus</name>
    <name type="common">Green alga</name>
    <name type="synonym">Acutodesmus obliquus</name>
    <dbReference type="NCBI Taxonomy" id="3088"/>
    <lineage>
        <taxon>Eukaryota</taxon>
        <taxon>Viridiplantae</taxon>
        <taxon>Chlorophyta</taxon>
        <taxon>core chlorophytes</taxon>
        <taxon>Chlorophyceae</taxon>
        <taxon>CS clade</taxon>
        <taxon>Sphaeropleales</taxon>
        <taxon>Scenedesmaceae</taxon>
        <taxon>Tetradesmus</taxon>
    </lineage>
</organism>
<evidence type="ECO:0008006" key="3">
    <source>
        <dbReference type="Google" id="ProtNLM"/>
    </source>
</evidence>
<reference evidence="1 2" key="1">
    <citation type="submission" date="2023-05" db="EMBL/GenBank/DDBJ databases">
        <title>A 100% complete, gapless, phased diploid assembly of the Scenedesmus obliquus UTEX 3031 genome.</title>
        <authorList>
            <person name="Biondi T.C."/>
            <person name="Hanschen E.R."/>
            <person name="Kwon T."/>
            <person name="Eng W."/>
            <person name="Kruse C.P.S."/>
            <person name="Koehler S.I."/>
            <person name="Kunde Y."/>
            <person name="Gleasner C.D."/>
            <person name="You Mak K.T."/>
            <person name="Polle J."/>
            <person name="Hovde B.T."/>
            <person name="Starkenburg S.R."/>
        </authorList>
    </citation>
    <scope>NUCLEOTIDE SEQUENCE [LARGE SCALE GENOMIC DNA]</scope>
    <source>
        <strain evidence="1 2">DOE0152z</strain>
    </source>
</reference>
<dbReference type="Pfam" id="PF06108">
    <property type="entry name" value="DUF952"/>
    <property type="match status" value="1"/>
</dbReference>
<gene>
    <name evidence="1" type="ORF">OEZ85_002486</name>
</gene>
<evidence type="ECO:0000313" key="1">
    <source>
        <dbReference type="EMBL" id="WIA13915.1"/>
    </source>
</evidence>
<dbReference type="InterPro" id="IPR009297">
    <property type="entry name" value="DUF952"/>
</dbReference>
<dbReference type="Gene3D" id="3.20.170.20">
    <property type="entry name" value="Protein of unknown function DUF952"/>
    <property type="match status" value="1"/>
</dbReference>
<protein>
    <recommendedName>
        <fullName evidence="3">DUF952 domain-containing protein</fullName>
    </recommendedName>
</protein>
<dbReference type="EMBL" id="CP126212">
    <property type="protein sequence ID" value="WIA13915.1"/>
    <property type="molecule type" value="Genomic_DNA"/>
</dbReference>
<dbReference type="SUPFAM" id="SSF56399">
    <property type="entry name" value="ADP-ribosylation"/>
    <property type="match status" value="1"/>
</dbReference>
<accession>A0ABY8TXT4</accession>
<dbReference type="PANTHER" id="PTHR34129">
    <property type="entry name" value="BLR1139 PROTEIN"/>
    <property type="match status" value="1"/>
</dbReference>
<sequence length="146" mass="15656">MASTDVGTDHGTLYHLVQQEVWQQCKAAAQPYFPPTYGADGFIHLTKEPQLLLGVANHFYSQVPGTFLVLAIDSPKLSSKVVFEPAAPVGDQPPLEKQQLFPHLYGTIDFAAVSAELPVERAADGTFLAIVGLTEQSPAVPGLVNV</sequence>
<keyword evidence="2" id="KW-1185">Reference proteome</keyword>
<dbReference type="Proteomes" id="UP001244341">
    <property type="component" value="Chromosome 5b"/>
</dbReference>
<evidence type="ECO:0000313" key="2">
    <source>
        <dbReference type="Proteomes" id="UP001244341"/>
    </source>
</evidence>
<proteinExistence type="predicted"/>
<name>A0ABY8TXT4_TETOB</name>